<dbReference type="AlphaFoldDB" id="A0A107ZQC3"/>
<evidence type="ECO:0000313" key="4">
    <source>
        <dbReference type="EMBL" id="KWA55067.1"/>
    </source>
</evidence>
<keyword evidence="1" id="KW-0436">Ligase</keyword>
<dbReference type="EMBL" id="LPHB01000072">
    <property type="protein sequence ID" value="KWA55067.1"/>
    <property type="molecule type" value="Genomic_DNA"/>
</dbReference>
<dbReference type="PANTHER" id="PTHR43585:SF2">
    <property type="entry name" value="ATP-GRASP ENZYME FSQD"/>
    <property type="match status" value="1"/>
</dbReference>
<gene>
    <name evidence="4" type="ORF">WT44_27915</name>
</gene>
<evidence type="ECO:0000313" key="5">
    <source>
        <dbReference type="Proteomes" id="UP000068603"/>
    </source>
</evidence>
<dbReference type="STRING" id="1503054.WT74_19730"/>
<dbReference type="GO" id="GO:0005524">
    <property type="term" value="F:ATP binding"/>
    <property type="evidence" value="ECO:0007669"/>
    <property type="project" value="UniProtKB-KW"/>
</dbReference>
<organism evidence="4">
    <name type="scientific">Burkholderia stagnalis</name>
    <dbReference type="NCBI Taxonomy" id="1503054"/>
    <lineage>
        <taxon>Bacteria</taxon>
        <taxon>Pseudomonadati</taxon>
        <taxon>Pseudomonadota</taxon>
        <taxon>Betaproteobacteria</taxon>
        <taxon>Burkholderiales</taxon>
        <taxon>Burkholderiaceae</taxon>
        <taxon>Burkholderia</taxon>
        <taxon>Burkholderia cepacia complex</taxon>
    </lineage>
</organism>
<keyword evidence="2" id="KW-0547">Nucleotide-binding</keyword>
<dbReference type="Proteomes" id="UP000068603">
    <property type="component" value="Unassembled WGS sequence"/>
</dbReference>
<dbReference type="PANTHER" id="PTHR43585">
    <property type="entry name" value="FUMIPYRROLE BIOSYNTHESIS PROTEIN C"/>
    <property type="match status" value="1"/>
</dbReference>
<sequence>MKILILHQAPFKKMRYDLVLDHREHALTYIGLDKHLRDLPAGLPCRRIALSPDAEHDLVQAVLTHVSPDDGFHAVIALSEYGILEACRIRTALGIAGPAYEQIELVRDKVKMKQRIAEAGVIRYPRFIERPEDVPGRKWHGRTISKPRDGASSRGIVVHDSFEQAIDYLECQHGWAGHEIEEYIDAPLYHFDGVVVDGKIEHFLASRYINTPLAYLSGEPVGSFQVAPNPVFETFSRQVVEALGIRHGCIHIEAFFNGEACIFLEAANRLGGARIVETHQLRTGVHLPSIELSDYLKLPAPAAHAASSSYYGFLLYPGHHRHERPELAVPDDVVQSPLLVELQRNDLPVEQLTYDEALIPLSLVARADSPEQLEHFLCHCLQRIGPPAGR</sequence>
<comment type="caution">
    <text evidence="4">The sequence shown here is derived from an EMBL/GenBank/DDBJ whole genome shotgun (WGS) entry which is preliminary data.</text>
</comment>
<dbReference type="Gene3D" id="3.30.470.20">
    <property type="entry name" value="ATP-grasp fold, B domain"/>
    <property type="match status" value="1"/>
</dbReference>
<evidence type="ECO:0000256" key="3">
    <source>
        <dbReference type="ARBA" id="ARBA00022840"/>
    </source>
</evidence>
<evidence type="ECO:0008006" key="6">
    <source>
        <dbReference type="Google" id="ProtNLM"/>
    </source>
</evidence>
<reference evidence="4 5" key="1">
    <citation type="submission" date="2015-11" db="EMBL/GenBank/DDBJ databases">
        <title>Expanding the genomic diversity of Burkholderia species for the development of highly accurate diagnostics.</title>
        <authorList>
            <person name="Sahl J."/>
            <person name="Keim P."/>
            <person name="Wagner D."/>
        </authorList>
    </citation>
    <scope>NUCLEOTIDE SEQUENCE [LARGE SCALE GENOMIC DNA]</scope>
    <source>
        <strain evidence="4 5">MSMB1960WGS</strain>
    </source>
</reference>
<keyword evidence="3" id="KW-0067">ATP-binding</keyword>
<dbReference type="RefSeq" id="WP_060149257.1">
    <property type="nucleotide sequence ID" value="NZ_LPGD01000045.1"/>
</dbReference>
<evidence type="ECO:0000256" key="2">
    <source>
        <dbReference type="ARBA" id="ARBA00022741"/>
    </source>
</evidence>
<dbReference type="Gene3D" id="3.40.50.20">
    <property type="match status" value="1"/>
</dbReference>
<dbReference type="SUPFAM" id="SSF56059">
    <property type="entry name" value="Glutathione synthetase ATP-binding domain-like"/>
    <property type="match status" value="1"/>
</dbReference>
<protein>
    <recommendedName>
        <fullName evidence="6">ATP-grasp domain-containing protein</fullName>
    </recommendedName>
</protein>
<name>A0A107ZQC3_9BURK</name>
<dbReference type="InterPro" id="IPR052032">
    <property type="entry name" value="ATP-dep_AA_Ligase"/>
</dbReference>
<dbReference type="GO" id="GO:0016874">
    <property type="term" value="F:ligase activity"/>
    <property type="evidence" value="ECO:0007669"/>
    <property type="project" value="UniProtKB-KW"/>
</dbReference>
<proteinExistence type="predicted"/>
<evidence type="ECO:0000256" key="1">
    <source>
        <dbReference type="ARBA" id="ARBA00022598"/>
    </source>
</evidence>
<accession>A0A107ZQC3</accession>